<name>A0A6C0LRQ7_9ZZZZ</name>
<accession>A0A6C0LRQ7</accession>
<reference evidence="2" key="1">
    <citation type="journal article" date="2020" name="Nature">
        <title>Giant virus diversity and host interactions through global metagenomics.</title>
        <authorList>
            <person name="Schulz F."/>
            <person name="Roux S."/>
            <person name="Paez-Espino D."/>
            <person name="Jungbluth S."/>
            <person name="Walsh D.A."/>
            <person name="Denef V.J."/>
            <person name="McMahon K.D."/>
            <person name="Konstantinidis K.T."/>
            <person name="Eloe-Fadrosh E.A."/>
            <person name="Kyrpides N.C."/>
            <person name="Woyke T."/>
        </authorList>
    </citation>
    <scope>NUCLEOTIDE SEQUENCE</scope>
    <source>
        <strain evidence="2">GVMAG-S-1016704-121</strain>
    </source>
</reference>
<sequence>MLGAITISIIAIVVITVVWRRNKKAPEVTANEIKNKTQAYKKRKTAAFQTAIRAHINATSPAAPSDFDRKSSFTPHLLKK</sequence>
<dbReference type="EMBL" id="MN740558">
    <property type="protein sequence ID" value="QHU33556.1"/>
    <property type="molecule type" value="Genomic_DNA"/>
</dbReference>
<proteinExistence type="predicted"/>
<protein>
    <submittedName>
        <fullName evidence="2">Uncharacterized protein</fullName>
    </submittedName>
</protein>
<organism evidence="2">
    <name type="scientific">viral metagenome</name>
    <dbReference type="NCBI Taxonomy" id="1070528"/>
    <lineage>
        <taxon>unclassified sequences</taxon>
        <taxon>metagenomes</taxon>
        <taxon>organismal metagenomes</taxon>
    </lineage>
</organism>
<dbReference type="AlphaFoldDB" id="A0A6C0LRQ7"/>
<feature type="region of interest" description="Disordered" evidence="1">
    <location>
        <begin position="60"/>
        <end position="80"/>
    </location>
</feature>
<evidence type="ECO:0000313" key="2">
    <source>
        <dbReference type="EMBL" id="QHU33556.1"/>
    </source>
</evidence>
<evidence type="ECO:0000256" key="1">
    <source>
        <dbReference type="SAM" id="MobiDB-lite"/>
    </source>
</evidence>